<name>I3CH29_9GAMM</name>
<dbReference type="Proteomes" id="UP000005744">
    <property type="component" value="Unassembled WGS sequence"/>
</dbReference>
<evidence type="ECO:0000313" key="3">
    <source>
        <dbReference type="Proteomes" id="UP000005744"/>
    </source>
</evidence>
<dbReference type="OrthoDB" id="5624920at2"/>
<proteinExistence type="predicted"/>
<sequence length="275" mass="30294">MRYYISMIGIGLTALLINGCSTTSTEVKPDEWHTVERVDKAVWADDSSDIALVNQTYEQQGENKRNVLHKIYIQNADGSNKHEITPQARENLTGELYYMKQAGYLVVESLLDNGGRQFNKLLLDGREILIIETPDKDKQPCGTDAQGVQVFHTVIPSPDGQILANIYSPECGAVSVDFLFANNLNITAAQYMAITEPLIATWHKEGYIILTNSAKTKAWRVSMQESQPTPIPPPACTSPVTTSSQTATDGRKITISETGEIKIENVGVQNAFGCQ</sequence>
<evidence type="ECO:0000256" key="1">
    <source>
        <dbReference type="SAM" id="MobiDB-lite"/>
    </source>
</evidence>
<dbReference type="EMBL" id="JH600070">
    <property type="protein sequence ID" value="EIJ42922.1"/>
    <property type="molecule type" value="Genomic_DNA"/>
</dbReference>
<feature type="region of interest" description="Disordered" evidence="1">
    <location>
        <begin position="225"/>
        <end position="248"/>
    </location>
</feature>
<organism evidence="2 3">
    <name type="scientific">Beggiatoa alba B18LD</name>
    <dbReference type="NCBI Taxonomy" id="395493"/>
    <lineage>
        <taxon>Bacteria</taxon>
        <taxon>Pseudomonadati</taxon>
        <taxon>Pseudomonadota</taxon>
        <taxon>Gammaproteobacteria</taxon>
        <taxon>Thiotrichales</taxon>
        <taxon>Thiotrichaceae</taxon>
        <taxon>Beggiatoa</taxon>
    </lineage>
</organism>
<reference evidence="2 3" key="1">
    <citation type="submission" date="2011-11" db="EMBL/GenBank/DDBJ databases">
        <title>Improved High-Quality Draft sequence of Beggiatoa alba B18lD.</title>
        <authorList>
            <consortium name="US DOE Joint Genome Institute"/>
            <person name="Lucas S."/>
            <person name="Han J."/>
            <person name="Lapidus A."/>
            <person name="Cheng J.-F."/>
            <person name="Goodwin L."/>
            <person name="Pitluck S."/>
            <person name="Peters L."/>
            <person name="Mikhailova N."/>
            <person name="Held B."/>
            <person name="Detter J.C."/>
            <person name="Han C."/>
            <person name="Tapia R."/>
            <person name="Land M."/>
            <person name="Hauser L."/>
            <person name="Kyrpides N."/>
            <person name="Ivanova N."/>
            <person name="Pagani I."/>
            <person name="Samuel K."/>
            <person name="Teske A."/>
            <person name="Mueller J."/>
            <person name="Woyke T."/>
        </authorList>
    </citation>
    <scope>NUCLEOTIDE SEQUENCE [LARGE SCALE GENOMIC DNA]</scope>
    <source>
        <strain evidence="2 3">B18LD</strain>
    </source>
</reference>
<protein>
    <submittedName>
        <fullName evidence="2">Uncharacterized protein</fullName>
    </submittedName>
</protein>
<evidence type="ECO:0000313" key="2">
    <source>
        <dbReference type="EMBL" id="EIJ42922.1"/>
    </source>
</evidence>
<dbReference type="HOGENOM" id="CLU_1010705_0_0_6"/>
<dbReference type="RefSeq" id="WP_002686176.1">
    <property type="nucleotide sequence ID" value="NZ_JH600070.1"/>
</dbReference>
<keyword evidence="3" id="KW-1185">Reference proteome</keyword>
<gene>
    <name evidence="2" type="ORF">BegalDRAFT_2056</name>
</gene>
<dbReference type="AlphaFoldDB" id="I3CH29"/>
<accession>I3CH29</accession>